<keyword evidence="3" id="KW-1185">Reference proteome</keyword>
<dbReference type="EMBL" id="JAMZDX010000007">
    <property type="protein sequence ID" value="MCP2313867.1"/>
    <property type="molecule type" value="Genomic_DNA"/>
</dbReference>
<evidence type="ECO:0000256" key="1">
    <source>
        <dbReference type="SAM" id="MobiDB-lite"/>
    </source>
</evidence>
<evidence type="ECO:0008006" key="4">
    <source>
        <dbReference type="Google" id="ProtNLM"/>
    </source>
</evidence>
<feature type="region of interest" description="Disordered" evidence="1">
    <location>
        <begin position="1"/>
        <end position="65"/>
    </location>
</feature>
<sequence length="65" mass="7130">MKREPATERAAFGGEQDGLPAEGAEPRRPRLRHGRDEAPYSGNDDLVGRAAAIHPDVLDDDDYLD</sequence>
<gene>
    <name evidence="2" type="ORF">FHR36_007066</name>
</gene>
<protein>
    <recommendedName>
        <fullName evidence="4">DUF5709 domain-containing protein</fullName>
    </recommendedName>
</protein>
<name>A0ABT1J8U4_9ACTN</name>
<dbReference type="RefSeq" id="WP_253804074.1">
    <property type="nucleotide sequence ID" value="NZ_BAAAUB010000010.1"/>
</dbReference>
<dbReference type="Proteomes" id="UP001206483">
    <property type="component" value="Unassembled WGS sequence"/>
</dbReference>
<accession>A0ABT1J8U4</accession>
<proteinExistence type="predicted"/>
<comment type="caution">
    <text evidence="2">The sequence shown here is derived from an EMBL/GenBank/DDBJ whole genome shotgun (WGS) entry which is preliminary data.</text>
</comment>
<feature type="compositionally biased region" description="Basic and acidic residues" evidence="1">
    <location>
        <begin position="24"/>
        <end position="38"/>
    </location>
</feature>
<organism evidence="2 3">
    <name type="scientific">Kitasatospora paracochleata</name>
    <dbReference type="NCBI Taxonomy" id="58354"/>
    <lineage>
        <taxon>Bacteria</taxon>
        <taxon>Bacillati</taxon>
        <taxon>Actinomycetota</taxon>
        <taxon>Actinomycetes</taxon>
        <taxon>Kitasatosporales</taxon>
        <taxon>Streptomycetaceae</taxon>
        <taxon>Kitasatospora</taxon>
    </lineage>
</organism>
<evidence type="ECO:0000313" key="3">
    <source>
        <dbReference type="Proteomes" id="UP001206483"/>
    </source>
</evidence>
<evidence type="ECO:0000313" key="2">
    <source>
        <dbReference type="EMBL" id="MCP2313867.1"/>
    </source>
</evidence>
<reference evidence="2 3" key="1">
    <citation type="submission" date="2022-06" db="EMBL/GenBank/DDBJ databases">
        <title>Sequencing the genomes of 1000 actinobacteria strains.</title>
        <authorList>
            <person name="Klenk H.-P."/>
        </authorList>
    </citation>
    <scope>NUCLEOTIDE SEQUENCE [LARGE SCALE GENOMIC DNA]</scope>
    <source>
        <strain evidence="2 3">DSM 41656</strain>
    </source>
</reference>